<gene>
    <name evidence="9" type="primary">Oca2</name>
    <name evidence="9" type="ORF">AVEN_88392_1</name>
</gene>
<dbReference type="PANTHER" id="PTHR43568">
    <property type="entry name" value="P PROTEIN"/>
    <property type="match status" value="1"/>
</dbReference>
<proteinExistence type="predicted"/>
<feature type="transmembrane region" description="Helical" evidence="7">
    <location>
        <begin position="330"/>
        <end position="354"/>
    </location>
</feature>
<dbReference type="GO" id="GO:0016020">
    <property type="term" value="C:membrane"/>
    <property type="evidence" value="ECO:0007669"/>
    <property type="project" value="UniProtKB-SubCell"/>
</dbReference>
<dbReference type="EMBL" id="BGPR01001380">
    <property type="protein sequence ID" value="GBM52504.1"/>
    <property type="molecule type" value="Genomic_DNA"/>
</dbReference>
<feature type="transmembrane region" description="Helical" evidence="7">
    <location>
        <begin position="115"/>
        <end position="134"/>
    </location>
</feature>
<feature type="domain" description="Citrate transporter-like" evidence="8">
    <location>
        <begin position="284"/>
        <end position="354"/>
    </location>
</feature>
<keyword evidence="4 7" id="KW-1133">Transmembrane helix</keyword>
<feature type="transmembrane region" description="Helical" evidence="7">
    <location>
        <begin position="296"/>
        <end position="318"/>
    </location>
</feature>
<feature type="non-terminal residue" evidence="9">
    <location>
        <position position="355"/>
    </location>
</feature>
<evidence type="ECO:0000256" key="2">
    <source>
        <dbReference type="ARBA" id="ARBA00022448"/>
    </source>
</evidence>
<name>A0A4Y2GKC9_ARAVE</name>
<evidence type="ECO:0000256" key="6">
    <source>
        <dbReference type="SAM" id="MobiDB-lite"/>
    </source>
</evidence>
<keyword evidence="3 7" id="KW-0812">Transmembrane</keyword>
<evidence type="ECO:0000256" key="1">
    <source>
        <dbReference type="ARBA" id="ARBA00004141"/>
    </source>
</evidence>
<evidence type="ECO:0000256" key="7">
    <source>
        <dbReference type="SAM" id="Phobius"/>
    </source>
</evidence>
<evidence type="ECO:0000313" key="9">
    <source>
        <dbReference type="EMBL" id="GBM52504.1"/>
    </source>
</evidence>
<keyword evidence="2" id="KW-0813">Transport</keyword>
<keyword evidence="10" id="KW-1185">Reference proteome</keyword>
<comment type="subcellular location">
    <subcellularLocation>
        <location evidence="1">Membrane</location>
        <topology evidence="1">Multi-pass membrane protein</topology>
    </subcellularLocation>
</comment>
<protein>
    <submittedName>
        <fullName evidence="9">P protein</fullName>
    </submittedName>
</protein>
<evidence type="ECO:0000256" key="5">
    <source>
        <dbReference type="ARBA" id="ARBA00023136"/>
    </source>
</evidence>
<sequence length="355" mass="39319">MTMNVEEGISTSSHSNDSRGSASPPRALSPSIVQQQQDMVNLLSGLNMRKLTSGSSSGSSEVTPLLNGSHEGPCYAYSSRNRDDEGELVDSLSTVRSKDDAIREKSRFLGILKHVKLVLLSAVMIFCVVSLTLIKVHDDSWNSITVTRGKPVQINVTADMDYKKEILHLRTKGPFLPGEYYGISRNLVTFTVARIYKNGTYEQISTEWELLLAPETRDFEVDAKVLEHDFSLKPEEMSDSNTYQLTVSTNKRRDYVSLFIDVSVRPELAVGQIIMAICVLIGLYILIIFEVVHRTLAAMIGATVAISCLALVGARPSLMEVMSWMDVETLGLLFGMMILVSILCETGFFDYVAVL</sequence>
<evidence type="ECO:0000313" key="10">
    <source>
        <dbReference type="Proteomes" id="UP000499080"/>
    </source>
</evidence>
<dbReference type="OrthoDB" id="442352at2759"/>
<dbReference type="InterPro" id="IPR051475">
    <property type="entry name" value="Diverse_Ion_Transporter"/>
</dbReference>
<dbReference type="Pfam" id="PF03600">
    <property type="entry name" value="CitMHS"/>
    <property type="match status" value="1"/>
</dbReference>
<keyword evidence="5 7" id="KW-0472">Membrane</keyword>
<feature type="transmembrane region" description="Helical" evidence="7">
    <location>
        <begin position="268"/>
        <end position="289"/>
    </location>
</feature>
<reference evidence="9 10" key="1">
    <citation type="journal article" date="2019" name="Sci. Rep.">
        <title>Orb-weaving spider Araneus ventricosus genome elucidates the spidroin gene catalogue.</title>
        <authorList>
            <person name="Kono N."/>
            <person name="Nakamura H."/>
            <person name="Ohtoshi R."/>
            <person name="Moran D.A.P."/>
            <person name="Shinohara A."/>
            <person name="Yoshida Y."/>
            <person name="Fujiwara M."/>
            <person name="Mori M."/>
            <person name="Tomita M."/>
            <person name="Arakawa K."/>
        </authorList>
    </citation>
    <scope>NUCLEOTIDE SEQUENCE [LARGE SCALE GENOMIC DNA]</scope>
</reference>
<evidence type="ECO:0000256" key="3">
    <source>
        <dbReference type="ARBA" id="ARBA00022692"/>
    </source>
</evidence>
<dbReference type="GO" id="GO:0055085">
    <property type="term" value="P:transmembrane transport"/>
    <property type="evidence" value="ECO:0007669"/>
    <property type="project" value="InterPro"/>
</dbReference>
<dbReference type="AlphaFoldDB" id="A0A4Y2GKC9"/>
<accession>A0A4Y2GKC9</accession>
<feature type="region of interest" description="Disordered" evidence="6">
    <location>
        <begin position="1"/>
        <end position="34"/>
    </location>
</feature>
<dbReference type="PANTHER" id="PTHR43568:SF1">
    <property type="entry name" value="P PROTEIN"/>
    <property type="match status" value="1"/>
</dbReference>
<organism evidence="9 10">
    <name type="scientific">Araneus ventricosus</name>
    <name type="common">Orbweaver spider</name>
    <name type="synonym">Epeira ventricosa</name>
    <dbReference type="NCBI Taxonomy" id="182803"/>
    <lineage>
        <taxon>Eukaryota</taxon>
        <taxon>Metazoa</taxon>
        <taxon>Ecdysozoa</taxon>
        <taxon>Arthropoda</taxon>
        <taxon>Chelicerata</taxon>
        <taxon>Arachnida</taxon>
        <taxon>Araneae</taxon>
        <taxon>Araneomorphae</taxon>
        <taxon>Entelegynae</taxon>
        <taxon>Araneoidea</taxon>
        <taxon>Araneidae</taxon>
        <taxon>Araneus</taxon>
    </lineage>
</organism>
<feature type="compositionally biased region" description="Polar residues" evidence="6">
    <location>
        <begin position="1"/>
        <end position="21"/>
    </location>
</feature>
<evidence type="ECO:0000259" key="8">
    <source>
        <dbReference type="Pfam" id="PF03600"/>
    </source>
</evidence>
<dbReference type="InterPro" id="IPR004680">
    <property type="entry name" value="Cit_transptr-like_dom"/>
</dbReference>
<dbReference type="Proteomes" id="UP000499080">
    <property type="component" value="Unassembled WGS sequence"/>
</dbReference>
<evidence type="ECO:0000256" key="4">
    <source>
        <dbReference type="ARBA" id="ARBA00022989"/>
    </source>
</evidence>
<comment type="caution">
    <text evidence="9">The sequence shown here is derived from an EMBL/GenBank/DDBJ whole genome shotgun (WGS) entry which is preliminary data.</text>
</comment>